<dbReference type="PANTHER" id="PTHR11584">
    <property type="entry name" value="SERINE/THREONINE PROTEIN KINASE"/>
    <property type="match status" value="1"/>
</dbReference>
<evidence type="ECO:0000256" key="4">
    <source>
        <dbReference type="ARBA" id="ARBA00022777"/>
    </source>
</evidence>
<evidence type="ECO:0000256" key="5">
    <source>
        <dbReference type="ARBA" id="ARBA00022840"/>
    </source>
</evidence>
<evidence type="ECO:0000259" key="6">
    <source>
        <dbReference type="PROSITE" id="PS50011"/>
    </source>
</evidence>
<dbReference type="InterPro" id="IPR011009">
    <property type="entry name" value="Kinase-like_dom_sf"/>
</dbReference>
<keyword evidence="3" id="KW-0547">Nucleotide-binding</keyword>
<protein>
    <submittedName>
        <fullName evidence="8">Mitogen-activated protein kinase kinase kinase 15-like</fullName>
    </submittedName>
</protein>
<dbReference type="InterPro" id="IPR000719">
    <property type="entry name" value="Prot_kinase_dom"/>
</dbReference>
<dbReference type="PROSITE" id="PS50011">
    <property type="entry name" value="PROTEIN_KINASE_DOM"/>
    <property type="match status" value="1"/>
</dbReference>
<proteinExistence type="predicted"/>
<dbReference type="Gene3D" id="1.10.510.10">
    <property type="entry name" value="Transferase(Phosphotransferase) domain 1"/>
    <property type="match status" value="1"/>
</dbReference>
<keyword evidence="5" id="KW-0067">ATP-binding</keyword>
<accession>A0A6I9WZS5</accession>
<evidence type="ECO:0000256" key="3">
    <source>
        <dbReference type="ARBA" id="ARBA00022741"/>
    </source>
</evidence>
<dbReference type="SUPFAM" id="SSF56112">
    <property type="entry name" value="Protein kinase-like (PK-like)"/>
    <property type="match status" value="1"/>
</dbReference>
<dbReference type="RefSeq" id="XP_013907626.1">
    <property type="nucleotide sequence ID" value="XM_014052151.1"/>
</dbReference>
<keyword evidence="2" id="KW-0808">Transferase</keyword>
<dbReference type="SMART" id="SM00220">
    <property type="entry name" value="S_TKc"/>
    <property type="match status" value="1"/>
</dbReference>
<dbReference type="PANTHER" id="PTHR11584:SF363">
    <property type="entry name" value="MITOGEN-ACTIVATED PROTEIN KINASE KINASE KINASE 15"/>
    <property type="match status" value="1"/>
</dbReference>
<name>A0A6I9WZS5_9SAUR</name>
<dbReference type="Pfam" id="PF00069">
    <property type="entry name" value="Pkinase"/>
    <property type="match status" value="1"/>
</dbReference>
<keyword evidence="4" id="KW-0418">Kinase</keyword>
<dbReference type="InterPro" id="IPR008271">
    <property type="entry name" value="Ser/Thr_kinase_AS"/>
</dbReference>
<evidence type="ECO:0000256" key="2">
    <source>
        <dbReference type="ARBA" id="ARBA00022679"/>
    </source>
</evidence>
<sequence length="143" mass="16148">MEQVPGGSLSALLRSKWGPMKEPTIKFYAKQILEGLKYLHENQIVHRDIKGDNVLINTYSGVVKISDFGTSKRLAGVNPCTETFTEMYNGRIFQFLKNGSLIPEKLEQLSEFVNKHCTAIFIDLHWDCIRSWGLATGQLTDGL</sequence>
<dbReference type="GO" id="GO:0004709">
    <property type="term" value="F:MAP kinase kinase kinase activity"/>
    <property type="evidence" value="ECO:0007669"/>
    <property type="project" value="TreeGrafter"/>
</dbReference>
<dbReference type="KEGG" id="tsr:106537875"/>
<dbReference type="AlphaFoldDB" id="A0A6I9WZS5"/>
<evidence type="ECO:0000313" key="7">
    <source>
        <dbReference type="Proteomes" id="UP000504617"/>
    </source>
</evidence>
<evidence type="ECO:0000256" key="1">
    <source>
        <dbReference type="ARBA" id="ARBA00022527"/>
    </source>
</evidence>
<dbReference type="GO" id="GO:0033554">
    <property type="term" value="P:cellular response to stress"/>
    <property type="evidence" value="ECO:0007669"/>
    <property type="project" value="TreeGrafter"/>
</dbReference>
<gene>
    <name evidence="8" type="primary">LOC106537875</name>
</gene>
<dbReference type="PROSITE" id="PS00108">
    <property type="entry name" value="PROTEIN_KINASE_ST"/>
    <property type="match status" value="1"/>
</dbReference>
<feature type="domain" description="Protein kinase" evidence="6">
    <location>
        <begin position="1"/>
        <end position="143"/>
    </location>
</feature>
<dbReference type="OrthoDB" id="275301at2759"/>
<evidence type="ECO:0000313" key="8">
    <source>
        <dbReference type="RefSeq" id="XP_013907626.1"/>
    </source>
</evidence>
<reference evidence="8" key="1">
    <citation type="submission" date="2025-08" db="UniProtKB">
        <authorList>
            <consortium name="RefSeq"/>
        </authorList>
    </citation>
    <scope>IDENTIFICATION</scope>
    <source>
        <tissue evidence="8">Skeletal muscle</tissue>
    </source>
</reference>
<dbReference type="GO" id="GO:0005524">
    <property type="term" value="F:ATP binding"/>
    <property type="evidence" value="ECO:0007669"/>
    <property type="project" value="UniProtKB-KW"/>
</dbReference>
<organism evidence="7 8">
    <name type="scientific">Thamnophis sirtalis</name>
    <dbReference type="NCBI Taxonomy" id="35019"/>
    <lineage>
        <taxon>Eukaryota</taxon>
        <taxon>Metazoa</taxon>
        <taxon>Chordata</taxon>
        <taxon>Craniata</taxon>
        <taxon>Vertebrata</taxon>
        <taxon>Euteleostomi</taxon>
        <taxon>Lepidosauria</taxon>
        <taxon>Squamata</taxon>
        <taxon>Bifurcata</taxon>
        <taxon>Unidentata</taxon>
        <taxon>Episquamata</taxon>
        <taxon>Toxicofera</taxon>
        <taxon>Serpentes</taxon>
        <taxon>Colubroidea</taxon>
        <taxon>Colubridae</taxon>
        <taxon>Natricinae</taxon>
        <taxon>Thamnophis</taxon>
    </lineage>
</organism>
<keyword evidence="1" id="KW-0723">Serine/threonine-protein kinase</keyword>
<dbReference type="GeneID" id="106537875"/>
<keyword evidence="7" id="KW-1185">Reference proteome</keyword>
<dbReference type="Proteomes" id="UP000504617">
    <property type="component" value="Unplaced"/>
</dbReference>